<dbReference type="CDD" id="cd11377">
    <property type="entry name" value="Pro-peptidase_S53"/>
    <property type="match status" value="1"/>
</dbReference>
<reference evidence="14 15" key="1">
    <citation type="journal article" date="2015" name="Genome Announc.">
        <title>Draft Genome Sequence and Gene Annotation of the Entomopathogenic Fungus Verticillium hemipterigenum.</title>
        <authorList>
            <person name="Horn F."/>
            <person name="Habel A."/>
            <person name="Scharf D.H."/>
            <person name="Dworschak J."/>
            <person name="Brakhage A.A."/>
            <person name="Guthke R."/>
            <person name="Hertweck C."/>
            <person name="Linde J."/>
        </authorList>
    </citation>
    <scope>NUCLEOTIDE SEQUENCE [LARGE SCALE GENOMIC DNA]</scope>
</reference>
<dbReference type="GO" id="GO:0006508">
    <property type="term" value="P:proteolysis"/>
    <property type="evidence" value="ECO:0007669"/>
    <property type="project" value="UniProtKB-KW"/>
</dbReference>
<feature type="binding site" evidence="11">
    <location>
        <position position="540"/>
    </location>
    <ligand>
        <name>Ca(2+)</name>
        <dbReference type="ChEBI" id="CHEBI:29108"/>
    </ligand>
</feature>
<dbReference type="InterPro" id="IPR030400">
    <property type="entry name" value="Sedolisin_dom"/>
</dbReference>
<comment type="function">
    <text evidence="2">Secreted tripeptidyl-peptidase which degrades proteins at acidic pHs and is involved in virulence.</text>
</comment>
<evidence type="ECO:0000256" key="11">
    <source>
        <dbReference type="PROSITE-ProRule" id="PRU01032"/>
    </source>
</evidence>
<feature type="signal peptide" evidence="12">
    <location>
        <begin position="1"/>
        <end position="19"/>
    </location>
</feature>
<comment type="catalytic activity">
    <reaction evidence="1">
        <text>Release of an N-terminal tripeptide from a polypeptide.</text>
        <dbReference type="EC" id="3.4.14.10"/>
    </reaction>
</comment>
<organism evidence="14 15">
    <name type="scientific">[Torrubiella] hemipterigena</name>
    <dbReference type="NCBI Taxonomy" id="1531966"/>
    <lineage>
        <taxon>Eukaryota</taxon>
        <taxon>Fungi</taxon>
        <taxon>Dikarya</taxon>
        <taxon>Ascomycota</taxon>
        <taxon>Pezizomycotina</taxon>
        <taxon>Sordariomycetes</taxon>
        <taxon>Hypocreomycetidae</taxon>
        <taxon>Hypocreales</taxon>
        <taxon>Clavicipitaceae</taxon>
        <taxon>Clavicipitaceae incertae sedis</taxon>
        <taxon>'Torrubiella' clade</taxon>
    </lineage>
</organism>
<evidence type="ECO:0000256" key="3">
    <source>
        <dbReference type="ARBA" id="ARBA00004239"/>
    </source>
</evidence>
<evidence type="ECO:0000313" key="15">
    <source>
        <dbReference type="Proteomes" id="UP000039046"/>
    </source>
</evidence>
<evidence type="ECO:0000256" key="7">
    <source>
        <dbReference type="ARBA" id="ARBA00022801"/>
    </source>
</evidence>
<comment type="cofactor">
    <cofactor evidence="11">
        <name>Ca(2+)</name>
        <dbReference type="ChEBI" id="CHEBI:29108"/>
    </cofactor>
    <text evidence="11">Binds 1 Ca(2+) ion per subunit.</text>
</comment>
<dbReference type="InterPro" id="IPR050819">
    <property type="entry name" value="Tripeptidyl-peptidase_I"/>
</dbReference>
<keyword evidence="5 11" id="KW-0645">Protease</keyword>
<dbReference type="InterPro" id="IPR000209">
    <property type="entry name" value="Peptidase_S8/S53_dom"/>
</dbReference>
<dbReference type="SUPFAM" id="SSF52743">
    <property type="entry name" value="Subtilisin-like"/>
    <property type="match status" value="1"/>
</dbReference>
<dbReference type="InterPro" id="IPR036852">
    <property type="entry name" value="Peptidase_S8/S53_dom_sf"/>
</dbReference>
<keyword evidence="12" id="KW-0732">Signal</keyword>
<evidence type="ECO:0000256" key="5">
    <source>
        <dbReference type="ARBA" id="ARBA00022670"/>
    </source>
</evidence>
<feature type="chain" id="PRO_5001979209" description="tripeptidyl-peptidase II" evidence="12">
    <location>
        <begin position="20"/>
        <end position="561"/>
    </location>
</feature>
<dbReference type="PANTHER" id="PTHR14218:SF15">
    <property type="entry name" value="TRIPEPTIDYL-PEPTIDASE 1"/>
    <property type="match status" value="1"/>
</dbReference>
<evidence type="ECO:0000256" key="4">
    <source>
        <dbReference type="ARBA" id="ARBA00012462"/>
    </source>
</evidence>
<evidence type="ECO:0000313" key="14">
    <source>
        <dbReference type="EMBL" id="CEJ91881.1"/>
    </source>
</evidence>
<dbReference type="CDD" id="cd04056">
    <property type="entry name" value="Peptidases_S53"/>
    <property type="match status" value="1"/>
</dbReference>
<dbReference type="HOGENOM" id="CLU_013783_5_1_1"/>
<accession>A0A0A1T3X2</accession>
<evidence type="ECO:0000256" key="12">
    <source>
        <dbReference type="SAM" id="SignalP"/>
    </source>
</evidence>
<feature type="binding site" evidence="11">
    <location>
        <position position="542"/>
    </location>
    <ligand>
        <name>Ca(2+)</name>
        <dbReference type="ChEBI" id="CHEBI:29108"/>
    </ligand>
</feature>
<dbReference type="Pfam" id="PF09286">
    <property type="entry name" value="Pro-kuma_activ"/>
    <property type="match status" value="1"/>
</dbReference>
<dbReference type="SMART" id="SM00944">
    <property type="entry name" value="Pro-kuma_activ"/>
    <property type="match status" value="1"/>
</dbReference>
<dbReference type="GO" id="GO:0004252">
    <property type="term" value="F:serine-type endopeptidase activity"/>
    <property type="evidence" value="ECO:0007669"/>
    <property type="project" value="UniProtKB-UniRule"/>
</dbReference>
<evidence type="ECO:0000256" key="10">
    <source>
        <dbReference type="ARBA" id="ARBA00023145"/>
    </source>
</evidence>
<dbReference type="InterPro" id="IPR015366">
    <property type="entry name" value="S53_propep"/>
</dbReference>
<protein>
    <recommendedName>
        <fullName evidence="4">tripeptidyl-peptidase II</fullName>
        <ecNumber evidence="4">3.4.14.10</ecNumber>
    </recommendedName>
</protein>
<feature type="domain" description="Peptidase S53" evidence="13">
    <location>
        <begin position="204"/>
        <end position="561"/>
    </location>
</feature>
<keyword evidence="10" id="KW-0865">Zymogen</keyword>
<keyword evidence="7 11" id="KW-0378">Hydrolase</keyword>
<feature type="binding site" evidence="11">
    <location>
        <position position="522"/>
    </location>
    <ligand>
        <name>Ca(2+)</name>
        <dbReference type="ChEBI" id="CHEBI:29108"/>
    </ligand>
</feature>
<evidence type="ECO:0000259" key="13">
    <source>
        <dbReference type="PROSITE" id="PS51695"/>
    </source>
</evidence>
<evidence type="ECO:0000256" key="1">
    <source>
        <dbReference type="ARBA" id="ARBA00001910"/>
    </source>
</evidence>
<sequence length="561" mass="60235">MRSFAQSTLMAWLAATVAAMPASVQFGTPSVHEQIQLPQGWASAGVPHADAKMVMQIALKQKDIAGLQKRLAEIADHKHADYGKWLTREQMEAYTAPSDETVNMVKKWITTAGIHPSAISQPSPDWLHVDVPVSTAEKLLSTNYNVYHHAEDDLSLVRTAQYSLPQQLRDHIDTIQPTTSFQAKKQDLALTKPAPDGPTDCHSLVTPPCVRSFYNVDYNGKGDKTSYGSTGLEEESARTSDYSTFLKTYDPNTSNTFNAISVAGGVNGASAYGEASLDAQWSTSLGAGNSGFYAVGSPGTSGSDYVFADTLVAFGEYLSGNDSAPNVVSTSYGTTEETVTQEYVTRICNEFMKAGSLGITILFSTGDYGVGRTCKSGFENHFPASCPYVTSVGATEFTDATTETASKDFASGGGFSTYFDTPDYQKTDVQNYIQNYVPSAYDGKYNKGGRAYPDVALVGVNIPIFVNGQKRITGGTSASTPMWSGLISQINDYRATLGKPVVGFLNPRLYTDDSIRSSLNDITVGSNPGCRTPGFSCEAGWDPVTGLGTMDFAKLRAAFAN</sequence>
<feature type="active site" description="Charge relay system" evidence="11">
    <location>
        <position position="278"/>
    </location>
</feature>
<dbReference type="PANTHER" id="PTHR14218">
    <property type="entry name" value="PROTEASE S8 TRIPEPTIDYL PEPTIDASE I CLN2"/>
    <property type="match status" value="1"/>
</dbReference>
<proteinExistence type="predicted"/>
<dbReference type="Proteomes" id="UP000039046">
    <property type="component" value="Unassembled WGS sequence"/>
</dbReference>
<gene>
    <name evidence="14" type="ORF">VHEMI07567</name>
</gene>
<dbReference type="OrthoDB" id="409122at2759"/>
<keyword evidence="9 11" id="KW-0106">Calcium</keyword>
<evidence type="ECO:0000256" key="2">
    <source>
        <dbReference type="ARBA" id="ARBA00002451"/>
    </source>
</evidence>
<keyword evidence="6 11" id="KW-0479">Metal-binding</keyword>
<dbReference type="GO" id="GO:0046872">
    <property type="term" value="F:metal ion binding"/>
    <property type="evidence" value="ECO:0007669"/>
    <property type="project" value="UniProtKB-UniRule"/>
</dbReference>
<comment type="subcellular location">
    <subcellularLocation>
        <location evidence="3">Secreted</location>
        <location evidence="3">Extracellular space</location>
    </subcellularLocation>
</comment>
<dbReference type="AlphaFoldDB" id="A0A0A1T3X2"/>
<evidence type="ECO:0000256" key="6">
    <source>
        <dbReference type="ARBA" id="ARBA00022723"/>
    </source>
</evidence>
<keyword evidence="15" id="KW-1185">Reference proteome</keyword>
<dbReference type="SUPFAM" id="SSF54897">
    <property type="entry name" value="Protease propeptides/inhibitors"/>
    <property type="match status" value="1"/>
</dbReference>
<dbReference type="PROSITE" id="PS51695">
    <property type="entry name" value="SEDOLISIN"/>
    <property type="match status" value="1"/>
</dbReference>
<dbReference type="GO" id="GO:0005576">
    <property type="term" value="C:extracellular region"/>
    <property type="evidence" value="ECO:0007669"/>
    <property type="project" value="UniProtKB-SubCell"/>
</dbReference>
<feature type="active site" description="Charge relay system" evidence="11">
    <location>
        <position position="274"/>
    </location>
</feature>
<feature type="active site" description="Charge relay system" evidence="11">
    <location>
        <position position="477"/>
    </location>
</feature>
<name>A0A0A1T3X2_9HYPO</name>
<evidence type="ECO:0000256" key="9">
    <source>
        <dbReference type="ARBA" id="ARBA00022837"/>
    </source>
</evidence>
<dbReference type="STRING" id="1531966.A0A0A1T3X2"/>
<feature type="binding site" evidence="11">
    <location>
        <position position="521"/>
    </location>
    <ligand>
        <name>Ca(2+)</name>
        <dbReference type="ChEBI" id="CHEBI:29108"/>
    </ligand>
</feature>
<dbReference type="Pfam" id="PF00082">
    <property type="entry name" value="Peptidase_S8"/>
    <property type="match status" value="1"/>
</dbReference>
<dbReference type="GO" id="GO:0008240">
    <property type="term" value="F:tripeptidyl-peptidase activity"/>
    <property type="evidence" value="ECO:0007669"/>
    <property type="project" value="UniProtKB-EC"/>
</dbReference>
<dbReference type="Gene3D" id="3.40.50.200">
    <property type="entry name" value="Peptidase S8/S53 domain"/>
    <property type="match status" value="1"/>
</dbReference>
<dbReference type="EC" id="3.4.14.10" evidence="4"/>
<dbReference type="EMBL" id="CDHN01000004">
    <property type="protein sequence ID" value="CEJ91881.1"/>
    <property type="molecule type" value="Genomic_DNA"/>
</dbReference>
<keyword evidence="8 11" id="KW-0720">Serine protease</keyword>
<evidence type="ECO:0000256" key="8">
    <source>
        <dbReference type="ARBA" id="ARBA00022825"/>
    </source>
</evidence>